<feature type="region of interest" description="Disordered" evidence="7">
    <location>
        <begin position="1"/>
        <end position="66"/>
    </location>
</feature>
<evidence type="ECO:0000256" key="2">
    <source>
        <dbReference type="ARBA" id="ARBA00023015"/>
    </source>
</evidence>
<evidence type="ECO:0000256" key="6">
    <source>
        <dbReference type="SAM" id="Coils"/>
    </source>
</evidence>
<comment type="caution">
    <text evidence="10">The sequence shown here is derived from an EMBL/GenBank/DDBJ whole genome shotgun (WGS) entry which is preliminary data.</text>
</comment>
<evidence type="ECO:0000259" key="8">
    <source>
        <dbReference type="PROSITE" id="PS50066"/>
    </source>
</evidence>
<evidence type="ECO:0000256" key="1">
    <source>
        <dbReference type="ARBA" id="ARBA00004123"/>
    </source>
</evidence>
<evidence type="ECO:0000256" key="3">
    <source>
        <dbReference type="ARBA" id="ARBA00023125"/>
    </source>
</evidence>
<dbReference type="PRINTS" id="PR00404">
    <property type="entry name" value="MADSDOMAIN"/>
</dbReference>
<dbReference type="GO" id="GO:0005634">
    <property type="term" value="C:nucleus"/>
    <property type="evidence" value="ECO:0007669"/>
    <property type="project" value="UniProtKB-SubCell"/>
</dbReference>
<dbReference type="SMART" id="SM00432">
    <property type="entry name" value="MADS"/>
    <property type="match status" value="1"/>
</dbReference>
<dbReference type="Pfam" id="PF00319">
    <property type="entry name" value="SRF-TF"/>
    <property type="match status" value="1"/>
</dbReference>
<dbReference type="Gene3D" id="3.40.1810.10">
    <property type="entry name" value="Transcription factor, MADS-box"/>
    <property type="match status" value="1"/>
</dbReference>
<dbReference type="InterPro" id="IPR002100">
    <property type="entry name" value="TF_MADSbox"/>
</dbReference>
<comment type="subcellular location">
    <subcellularLocation>
        <location evidence="1">Nucleus</location>
    </subcellularLocation>
</comment>
<dbReference type="PANTHER" id="PTHR48019">
    <property type="entry name" value="SERUM RESPONSE FACTOR HOMOLOG"/>
    <property type="match status" value="1"/>
</dbReference>
<gene>
    <name evidence="10" type="ORF">SLEP1_g53935</name>
</gene>
<name>A0AAV5MB23_9ROSI</name>
<evidence type="ECO:0000313" key="11">
    <source>
        <dbReference type="Proteomes" id="UP001054252"/>
    </source>
</evidence>
<keyword evidence="5" id="KW-0539">Nucleus</keyword>
<dbReference type="InterPro" id="IPR050142">
    <property type="entry name" value="MADS-box/MEF2_TF"/>
</dbReference>
<dbReference type="GO" id="GO:0046983">
    <property type="term" value="F:protein dimerization activity"/>
    <property type="evidence" value="ECO:0007669"/>
    <property type="project" value="InterPro"/>
</dbReference>
<dbReference type="EMBL" id="BPVZ01000219">
    <property type="protein sequence ID" value="GKV46985.1"/>
    <property type="molecule type" value="Genomic_DNA"/>
</dbReference>
<dbReference type="GO" id="GO:0045944">
    <property type="term" value="P:positive regulation of transcription by RNA polymerase II"/>
    <property type="evidence" value="ECO:0007669"/>
    <property type="project" value="InterPro"/>
</dbReference>
<dbReference type="Pfam" id="PF01486">
    <property type="entry name" value="K-box"/>
    <property type="match status" value="1"/>
</dbReference>
<dbReference type="CDD" id="cd00265">
    <property type="entry name" value="MADS_MEF2_like"/>
    <property type="match status" value="1"/>
</dbReference>
<evidence type="ECO:0000256" key="4">
    <source>
        <dbReference type="ARBA" id="ARBA00023163"/>
    </source>
</evidence>
<keyword evidence="11" id="KW-1185">Reference proteome</keyword>
<evidence type="ECO:0000313" key="10">
    <source>
        <dbReference type="EMBL" id="GKV46985.1"/>
    </source>
</evidence>
<feature type="compositionally biased region" description="Low complexity" evidence="7">
    <location>
        <begin position="20"/>
        <end position="37"/>
    </location>
</feature>
<proteinExistence type="predicted"/>
<feature type="coiled-coil region" evidence="6">
    <location>
        <begin position="305"/>
        <end position="332"/>
    </location>
</feature>
<evidence type="ECO:0000259" key="9">
    <source>
        <dbReference type="PROSITE" id="PS51297"/>
    </source>
</evidence>
<dbReference type="SUPFAM" id="SSF55455">
    <property type="entry name" value="SRF-like"/>
    <property type="match status" value="1"/>
</dbReference>
<dbReference type="PROSITE" id="PS00350">
    <property type="entry name" value="MADS_BOX_1"/>
    <property type="match status" value="1"/>
</dbReference>
<feature type="domain" description="MADS-box" evidence="8">
    <location>
        <begin position="166"/>
        <end position="226"/>
    </location>
</feature>
<accession>A0AAV5MB23</accession>
<dbReference type="GO" id="GO:0003700">
    <property type="term" value="F:DNA-binding transcription factor activity"/>
    <property type="evidence" value="ECO:0007669"/>
    <property type="project" value="InterPro"/>
</dbReference>
<reference evidence="10 11" key="1">
    <citation type="journal article" date="2021" name="Commun. Biol.">
        <title>The genome of Shorea leprosula (Dipterocarpaceae) highlights the ecological relevance of drought in aseasonal tropical rainforests.</title>
        <authorList>
            <person name="Ng K.K.S."/>
            <person name="Kobayashi M.J."/>
            <person name="Fawcett J.A."/>
            <person name="Hatakeyama M."/>
            <person name="Paape T."/>
            <person name="Ng C.H."/>
            <person name="Ang C.C."/>
            <person name="Tnah L.H."/>
            <person name="Lee C.T."/>
            <person name="Nishiyama T."/>
            <person name="Sese J."/>
            <person name="O'Brien M.J."/>
            <person name="Copetti D."/>
            <person name="Mohd Noor M.I."/>
            <person name="Ong R.C."/>
            <person name="Putra M."/>
            <person name="Sireger I.Z."/>
            <person name="Indrioko S."/>
            <person name="Kosugi Y."/>
            <person name="Izuno A."/>
            <person name="Isagi Y."/>
            <person name="Lee S.L."/>
            <person name="Shimizu K.K."/>
        </authorList>
    </citation>
    <scope>NUCLEOTIDE SEQUENCE [LARGE SCALE GENOMIC DNA]</scope>
    <source>
        <strain evidence="10">214</strain>
    </source>
</reference>
<feature type="domain" description="K-box" evidence="9">
    <location>
        <begin position="249"/>
        <end position="339"/>
    </location>
</feature>
<dbReference type="GO" id="GO:0000977">
    <property type="term" value="F:RNA polymerase II transcription regulatory region sequence-specific DNA binding"/>
    <property type="evidence" value="ECO:0007669"/>
    <property type="project" value="InterPro"/>
</dbReference>
<dbReference type="InterPro" id="IPR036879">
    <property type="entry name" value="TF_MADSbox_sf"/>
</dbReference>
<dbReference type="AlphaFoldDB" id="A0AAV5MB23"/>
<dbReference type="PROSITE" id="PS51297">
    <property type="entry name" value="K_BOX"/>
    <property type="match status" value="1"/>
</dbReference>
<keyword evidence="2" id="KW-0805">Transcription regulation</keyword>
<dbReference type="InterPro" id="IPR033896">
    <property type="entry name" value="MEF2-like_N"/>
</dbReference>
<sequence>MEPKCWVPSNPRLGSKNPAGSWLGSLEPSSPLGSMEPNPTLGSVEPKHGFEEPNTPGFLEPRGKEEEGKKKGIVGFDSTQVLALQSSQYDSLGSAAWRLVAGSCSYTSSLLLTGYRRRNYLSIFGKGLDSIFPSLLPFHLSLPYPFHFGARRKFKLTNRPGRPIGMARGKIQIKLIENSTNRQVTYSKRRSGLFKKASELTVLCDAKVSIIMISSTGKLHEYISPAITTKDFFDQYRRTTGIDLWSTHYKAMQEQLKKVKEVNRKLRREIGQRMGESLNDQSLKDLHSLMQDMEDSLKLIHDRKIKVISNQTETLKKKVRNLEDIQKKLLHEIEVREDDPQYGLVDNGGDYDIIGYHDVGPRAFALRLQPNQHQQSIHSGAGSDLTTYPLL</sequence>
<feature type="region of interest" description="Disordered" evidence="7">
    <location>
        <begin position="371"/>
        <end position="391"/>
    </location>
</feature>
<organism evidence="10 11">
    <name type="scientific">Rubroshorea leprosula</name>
    <dbReference type="NCBI Taxonomy" id="152421"/>
    <lineage>
        <taxon>Eukaryota</taxon>
        <taxon>Viridiplantae</taxon>
        <taxon>Streptophyta</taxon>
        <taxon>Embryophyta</taxon>
        <taxon>Tracheophyta</taxon>
        <taxon>Spermatophyta</taxon>
        <taxon>Magnoliopsida</taxon>
        <taxon>eudicotyledons</taxon>
        <taxon>Gunneridae</taxon>
        <taxon>Pentapetalae</taxon>
        <taxon>rosids</taxon>
        <taxon>malvids</taxon>
        <taxon>Malvales</taxon>
        <taxon>Dipterocarpaceae</taxon>
        <taxon>Rubroshorea</taxon>
    </lineage>
</organism>
<evidence type="ECO:0000256" key="7">
    <source>
        <dbReference type="SAM" id="MobiDB-lite"/>
    </source>
</evidence>
<dbReference type="InterPro" id="IPR002487">
    <property type="entry name" value="TF_Kbox"/>
</dbReference>
<protein>
    <submittedName>
        <fullName evidence="10">Uncharacterized protein</fullName>
    </submittedName>
</protein>
<dbReference type="PROSITE" id="PS50066">
    <property type="entry name" value="MADS_BOX_2"/>
    <property type="match status" value="1"/>
</dbReference>
<keyword evidence="3" id="KW-0238">DNA-binding</keyword>
<dbReference type="Proteomes" id="UP001054252">
    <property type="component" value="Unassembled WGS sequence"/>
</dbReference>
<keyword evidence="4" id="KW-0804">Transcription</keyword>
<evidence type="ECO:0000256" key="5">
    <source>
        <dbReference type="ARBA" id="ARBA00023242"/>
    </source>
</evidence>
<keyword evidence="6" id="KW-0175">Coiled coil</keyword>